<dbReference type="Gene3D" id="3.30.300.20">
    <property type="match status" value="1"/>
</dbReference>
<evidence type="ECO:0000313" key="2">
    <source>
        <dbReference type="EMBL" id="MBC8768931.1"/>
    </source>
</evidence>
<keyword evidence="3" id="KW-1185">Reference proteome</keyword>
<dbReference type="SUPFAM" id="SSF82784">
    <property type="entry name" value="OsmC-like"/>
    <property type="match status" value="1"/>
</dbReference>
<dbReference type="Pfam" id="PF12146">
    <property type="entry name" value="Hydrolase_4"/>
    <property type="match status" value="1"/>
</dbReference>
<sequence>MNLQKVTFKNAKGETLVGRLALPANQVPHNFVLFAHCFTCNKNFKAVKNISKALTAEGYGVLRFDFTGLGESEGEFSDSNFSGNVEDLVEAATYLKENYTSPTLIIGHSLGGAAAILASQKISSIRAIATIGAPSSPLHVKHIFKNDIDTINTKGAAEVNIGGRSFTIKQQFLEDLKSNTFEETLRNIGKSILILHSPQDTVVEIKNAEEIYLAAHHPKSFVSLDGADHLLNNPIDASYVGKIIGSWSKRYLEMPESKALETEQEVVASLDNADGFTTQMKVGSHYITADEPVSYGGNNFGPSPYELVSAGLSACTAMTIQMYAKRKKWPVENVEVHISYKKTHATDCENCESNEAKIDTFSRAIKLTGDLDEKQISRIMEIADKCPVHRTLHSETRVITTLINN</sequence>
<gene>
    <name evidence="2" type="ORF">H4O18_13090</name>
</gene>
<dbReference type="InterPro" id="IPR015946">
    <property type="entry name" value="KH_dom-like_a/b"/>
</dbReference>
<dbReference type="PANTHER" id="PTHR39624:SF2">
    <property type="entry name" value="OSMC-LIKE PROTEIN"/>
    <property type="match status" value="1"/>
</dbReference>
<proteinExistence type="predicted"/>
<organism evidence="2 3">
    <name type="scientific">Arenibacter arenosicollis</name>
    <dbReference type="NCBI Taxonomy" id="2762274"/>
    <lineage>
        <taxon>Bacteria</taxon>
        <taxon>Pseudomonadati</taxon>
        <taxon>Bacteroidota</taxon>
        <taxon>Flavobacteriia</taxon>
        <taxon>Flavobacteriales</taxon>
        <taxon>Flavobacteriaceae</taxon>
        <taxon>Arenibacter</taxon>
    </lineage>
</organism>
<dbReference type="Proteomes" id="UP000618952">
    <property type="component" value="Unassembled WGS sequence"/>
</dbReference>
<dbReference type="EMBL" id="JACLHY010000012">
    <property type="protein sequence ID" value="MBC8768931.1"/>
    <property type="molecule type" value="Genomic_DNA"/>
</dbReference>
<dbReference type="PANTHER" id="PTHR39624">
    <property type="entry name" value="PROTEIN INVOLVED IN RIMO-MEDIATED BETA-METHYLTHIOLATION OF RIBOSOMAL PROTEIN S12 YCAO"/>
    <property type="match status" value="1"/>
</dbReference>
<dbReference type="Pfam" id="PF02566">
    <property type="entry name" value="OsmC"/>
    <property type="match status" value="1"/>
</dbReference>
<dbReference type="InterPro" id="IPR036102">
    <property type="entry name" value="OsmC/Ohrsf"/>
</dbReference>
<protein>
    <submittedName>
        <fullName evidence="2">OsmC family protein</fullName>
    </submittedName>
</protein>
<dbReference type="InterPro" id="IPR003718">
    <property type="entry name" value="OsmC/Ohr_fam"/>
</dbReference>
<reference evidence="2 3" key="1">
    <citation type="submission" date="2020-08" db="EMBL/GenBank/DDBJ databases">
        <title>Arenibacter gaetbuli sp. nov., isolated from a sand dune.</title>
        <authorList>
            <person name="Park S."/>
            <person name="Yoon J.-H."/>
        </authorList>
    </citation>
    <scope>NUCLEOTIDE SEQUENCE [LARGE SCALE GENOMIC DNA]</scope>
    <source>
        <strain evidence="2 3">BSSL-BM3</strain>
    </source>
</reference>
<name>A0ABR7QP25_9FLAO</name>
<dbReference type="InterPro" id="IPR022742">
    <property type="entry name" value="Hydrolase_4"/>
</dbReference>
<evidence type="ECO:0000259" key="1">
    <source>
        <dbReference type="Pfam" id="PF12146"/>
    </source>
</evidence>
<dbReference type="Gene3D" id="3.40.50.1820">
    <property type="entry name" value="alpha/beta hydrolase"/>
    <property type="match status" value="1"/>
</dbReference>
<accession>A0ABR7QP25</accession>
<dbReference type="RefSeq" id="WP_187585297.1">
    <property type="nucleotide sequence ID" value="NZ_JACLHY010000012.1"/>
</dbReference>
<feature type="domain" description="Serine aminopeptidase S33" evidence="1">
    <location>
        <begin position="41"/>
        <end position="130"/>
    </location>
</feature>
<comment type="caution">
    <text evidence="2">The sequence shown here is derived from an EMBL/GenBank/DDBJ whole genome shotgun (WGS) entry which is preliminary data.</text>
</comment>
<evidence type="ECO:0000313" key="3">
    <source>
        <dbReference type="Proteomes" id="UP000618952"/>
    </source>
</evidence>
<dbReference type="SUPFAM" id="SSF53474">
    <property type="entry name" value="alpha/beta-Hydrolases"/>
    <property type="match status" value="1"/>
</dbReference>
<dbReference type="InterPro" id="IPR029058">
    <property type="entry name" value="AB_hydrolase_fold"/>
</dbReference>